<evidence type="ECO:0008006" key="4">
    <source>
        <dbReference type="Google" id="ProtNLM"/>
    </source>
</evidence>
<dbReference type="PANTHER" id="PTHR34387">
    <property type="entry name" value="SLR1258 PROTEIN"/>
    <property type="match status" value="1"/>
</dbReference>
<evidence type="ECO:0000256" key="1">
    <source>
        <dbReference type="SAM" id="SignalP"/>
    </source>
</evidence>
<dbReference type="RefSeq" id="WP_035598823.1">
    <property type="nucleotide sequence ID" value="NZ_JOKD01000055.1"/>
</dbReference>
<dbReference type="InterPro" id="IPR007497">
    <property type="entry name" value="SIMPL/DUF541"/>
</dbReference>
<dbReference type="Gene3D" id="3.30.110.170">
    <property type="entry name" value="Protein of unknown function (DUF541), domain 1"/>
    <property type="match status" value="1"/>
</dbReference>
<keyword evidence="1" id="KW-0732">Signal</keyword>
<dbReference type="InterPro" id="IPR052022">
    <property type="entry name" value="26kDa_periplasmic_antigen"/>
</dbReference>
<evidence type="ECO:0000313" key="3">
    <source>
        <dbReference type="Proteomes" id="UP000029721"/>
    </source>
</evidence>
<dbReference type="PANTHER" id="PTHR34387:SF1">
    <property type="entry name" value="PERIPLASMIC IMMUNOGENIC PROTEIN"/>
    <property type="match status" value="1"/>
</dbReference>
<dbReference type="Pfam" id="PF04402">
    <property type="entry name" value="SIMPL"/>
    <property type="match status" value="1"/>
</dbReference>
<protein>
    <recommendedName>
        <fullName evidence="4">SIMPL domain-containing protein</fullName>
    </recommendedName>
</protein>
<dbReference type="Proteomes" id="UP000029721">
    <property type="component" value="Unassembled WGS sequence"/>
</dbReference>
<sequence>MRHVRRTVRRLPPARLSGGLLALALAALPMTAAANGQPAPHRLDVQARAEVEVVPDQATLSARLWERTPAIAQRDASGGDALALSQARSQLEERAATLIQALEAAGVERDAISAGSLRVQPEMIRESSGPDGETETLSRTRLERPMEVEIHELDRLPTILDALTEAGVDALDGVTYDLADRDAATDEALNQALQRAKHKAELMAGTLDVELGDVLSVSENQAPVFQPRMMAMSADARESGGATEYRPGTLSIDAAVSVSWEIEGGQE</sequence>
<accession>A0ABR4WRM4</accession>
<feature type="signal peptide" evidence="1">
    <location>
        <begin position="1"/>
        <end position="34"/>
    </location>
</feature>
<comment type="caution">
    <text evidence="2">The sequence shown here is derived from an EMBL/GenBank/DDBJ whole genome shotgun (WGS) entry which is preliminary data.</text>
</comment>
<reference evidence="2 3" key="1">
    <citation type="submission" date="2014-06" db="EMBL/GenBank/DDBJ databases">
        <title>Draft genome sequence of an extremely salt tolerant bacteria Halomonas salina/CIFRI 1.</title>
        <authorList>
            <person name="Behera B.D."/>
            <person name="Meena D.K."/>
            <person name="Das P."/>
            <person name="Maharana J."/>
            <person name="Paria P."/>
            <person name="Sharma A.P."/>
            <person name="Shamsudheen K.V."/>
            <person name="Rijit J."/>
            <person name="Dixit V."/>
            <person name="Verma A."/>
            <person name="Scaria V."/>
            <person name="Sivasubbu S."/>
        </authorList>
    </citation>
    <scope>NUCLEOTIDE SEQUENCE [LARGE SCALE GENOMIC DNA]</scope>
    <source>
        <strain evidence="2 3">CIFRI 1</strain>
    </source>
</reference>
<organism evidence="2 3">
    <name type="scientific">Halomonas salina</name>
    <dbReference type="NCBI Taxonomy" id="42565"/>
    <lineage>
        <taxon>Bacteria</taxon>
        <taxon>Pseudomonadati</taxon>
        <taxon>Pseudomonadota</taxon>
        <taxon>Gammaproteobacteria</taxon>
        <taxon>Oceanospirillales</taxon>
        <taxon>Halomonadaceae</taxon>
        <taxon>Halomonas</taxon>
    </lineage>
</organism>
<feature type="chain" id="PRO_5046421629" description="SIMPL domain-containing protein" evidence="1">
    <location>
        <begin position="35"/>
        <end position="267"/>
    </location>
</feature>
<keyword evidence="3" id="KW-1185">Reference proteome</keyword>
<dbReference type="EMBL" id="JOKD01000055">
    <property type="protein sequence ID" value="KGE77080.1"/>
    <property type="molecule type" value="Genomic_DNA"/>
</dbReference>
<name>A0ABR4WRM4_9GAMM</name>
<proteinExistence type="predicted"/>
<gene>
    <name evidence="2" type="ORF">FP66_12480</name>
</gene>
<evidence type="ECO:0000313" key="2">
    <source>
        <dbReference type="EMBL" id="KGE77080.1"/>
    </source>
</evidence>
<dbReference type="Gene3D" id="3.30.70.2970">
    <property type="entry name" value="Protein of unknown function (DUF541), domain 2"/>
    <property type="match status" value="1"/>
</dbReference>